<dbReference type="Proteomes" id="UP000070442">
    <property type="component" value="Unassembled WGS sequence"/>
</dbReference>
<evidence type="ECO:0000313" key="2">
    <source>
        <dbReference type="Proteomes" id="UP000070442"/>
    </source>
</evidence>
<comment type="caution">
    <text evidence="1">The sequence shown here is derived from an EMBL/GenBank/DDBJ whole genome shotgun (WGS) entry which is preliminary data.</text>
</comment>
<accession>A0A134AE33</accession>
<organism evidence="1 2">
    <name type="scientific">Aedoeadaptatus coxii</name>
    <dbReference type="NCBI Taxonomy" id="755172"/>
    <lineage>
        <taxon>Bacteria</taxon>
        <taxon>Bacillati</taxon>
        <taxon>Bacillota</taxon>
        <taxon>Tissierellia</taxon>
        <taxon>Tissierellales</taxon>
        <taxon>Peptoniphilaceae</taxon>
        <taxon>Aedoeadaptatus</taxon>
    </lineage>
</organism>
<keyword evidence="2" id="KW-1185">Reference proteome</keyword>
<dbReference type="EMBL" id="LSDG01000036">
    <property type="protein sequence ID" value="KXB65958.1"/>
    <property type="molecule type" value="Genomic_DNA"/>
</dbReference>
<proteinExistence type="predicted"/>
<evidence type="ECO:0000313" key="1">
    <source>
        <dbReference type="EMBL" id="KXB65958.1"/>
    </source>
</evidence>
<dbReference type="STRING" id="755172.HMPREF1863_01169"/>
<gene>
    <name evidence="1" type="ORF">HMPREF1863_01169</name>
</gene>
<dbReference type="PATRIC" id="fig|755172.3.peg.1129"/>
<dbReference type="AlphaFoldDB" id="A0A134AE33"/>
<reference evidence="2" key="1">
    <citation type="submission" date="2016-01" db="EMBL/GenBank/DDBJ databases">
        <authorList>
            <person name="Mitreva M."/>
            <person name="Pepin K.H."/>
            <person name="Mihindukulasuriya K.A."/>
            <person name="Fulton R."/>
            <person name="Fronick C."/>
            <person name="O'Laughlin M."/>
            <person name="Miner T."/>
            <person name="Herter B."/>
            <person name="Rosa B.A."/>
            <person name="Cordes M."/>
            <person name="Tomlinson C."/>
            <person name="Wollam A."/>
            <person name="Palsikar V.B."/>
            <person name="Mardis E.R."/>
            <person name="Wilson R.K."/>
        </authorList>
    </citation>
    <scope>NUCLEOTIDE SEQUENCE [LARGE SCALE GENOMIC DNA]</scope>
    <source>
        <strain evidence="2">DNF00729</strain>
    </source>
</reference>
<sequence length="48" mass="6047">MQYSFFQQSFSYFSIYRNPYLMKPVKVKRKKRPLIPPKSFTKNLFYFR</sequence>
<protein>
    <submittedName>
        <fullName evidence="1">Uncharacterized protein</fullName>
    </submittedName>
</protein>
<name>A0A134AE33_9FIRM</name>